<dbReference type="PROSITE" id="PS00134">
    <property type="entry name" value="TRYPSIN_HIS"/>
    <property type="match status" value="1"/>
</dbReference>
<name>A0A8D8RAL6_9HEMI</name>
<feature type="region of interest" description="Disordered" evidence="6">
    <location>
        <begin position="239"/>
        <end position="287"/>
    </location>
</feature>
<feature type="compositionally biased region" description="Basic and acidic residues" evidence="6">
    <location>
        <begin position="151"/>
        <end position="164"/>
    </location>
</feature>
<feature type="compositionally biased region" description="Polar residues" evidence="6">
    <location>
        <begin position="239"/>
        <end position="248"/>
    </location>
</feature>
<accession>A0A8D8RAL6</accession>
<evidence type="ECO:0000259" key="8">
    <source>
        <dbReference type="PROSITE" id="PS50240"/>
    </source>
</evidence>
<dbReference type="PROSITE" id="PS01180">
    <property type="entry name" value="CUB"/>
    <property type="match status" value="1"/>
</dbReference>
<keyword evidence="4" id="KW-1015">Disulfide bond</keyword>
<protein>
    <submittedName>
        <fullName evidence="9">Suppressor of tumorigenicity 14 protein homolog</fullName>
    </submittedName>
</protein>
<evidence type="ECO:0000256" key="4">
    <source>
        <dbReference type="ARBA" id="ARBA00023157"/>
    </source>
</evidence>
<feature type="compositionally biased region" description="Basic and acidic residues" evidence="6">
    <location>
        <begin position="687"/>
        <end position="696"/>
    </location>
</feature>
<feature type="compositionally biased region" description="Polar residues" evidence="6">
    <location>
        <begin position="575"/>
        <end position="605"/>
    </location>
</feature>
<comment type="caution">
    <text evidence="5">Lacks conserved residue(s) required for the propagation of feature annotation.</text>
</comment>
<feature type="compositionally biased region" description="Polar residues" evidence="6">
    <location>
        <begin position="666"/>
        <end position="686"/>
    </location>
</feature>
<feature type="region of interest" description="Disordered" evidence="6">
    <location>
        <begin position="143"/>
        <end position="164"/>
    </location>
</feature>
<dbReference type="InterPro" id="IPR043504">
    <property type="entry name" value="Peptidase_S1_PA_chymotrypsin"/>
</dbReference>
<keyword evidence="1" id="KW-0645">Protease</keyword>
<feature type="region of interest" description="Disordered" evidence="6">
    <location>
        <begin position="569"/>
        <end position="712"/>
    </location>
</feature>
<dbReference type="Pfam" id="PF00089">
    <property type="entry name" value="Trypsin"/>
    <property type="match status" value="1"/>
</dbReference>
<organism evidence="9">
    <name type="scientific">Cacopsylla melanoneura</name>
    <dbReference type="NCBI Taxonomy" id="428564"/>
    <lineage>
        <taxon>Eukaryota</taxon>
        <taxon>Metazoa</taxon>
        <taxon>Ecdysozoa</taxon>
        <taxon>Arthropoda</taxon>
        <taxon>Hexapoda</taxon>
        <taxon>Insecta</taxon>
        <taxon>Pterygota</taxon>
        <taxon>Neoptera</taxon>
        <taxon>Paraneoptera</taxon>
        <taxon>Hemiptera</taxon>
        <taxon>Sternorrhyncha</taxon>
        <taxon>Psylloidea</taxon>
        <taxon>Psyllidae</taxon>
        <taxon>Psyllinae</taxon>
        <taxon>Cacopsylla</taxon>
    </lineage>
</organism>
<reference evidence="9" key="1">
    <citation type="submission" date="2021-05" db="EMBL/GenBank/DDBJ databases">
        <authorList>
            <person name="Alioto T."/>
            <person name="Alioto T."/>
            <person name="Gomez Garrido J."/>
        </authorList>
    </citation>
    <scope>NUCLEOTIDE SEQUENCE</scope>
</reference>
<dbReference type="FunFam" id="2.40.10.10:FF:000060">
    <property type="entry name" value="Acrosin"/>
    <property type="match status" value="1"/>
</dbReference>
<feature type="compositionally biased region" description="Polar residues" evidence="6">
    <location>
        <begin position="615"/>
        <end position="625"/>
    </location>
</feature>
<keyword evidence="3" id="KW-0720">Serine protease</keyword>
<evidence type="ECO:0000256" key="5">
    <source>
        <dbReference type="PROSITE-ProRule" id="PRU00059"/>
    </source>
</evidence>
<dbReference type="InterPro" id="IPR001254">
    <property type="entry name" value="Trypsin_dom"/>
</dbReference>
<dbReference type="InterPro" id="IPR018114">
    <property type="entry name" value="TRYPSIN_HIS"/>
</dbReference>
<proteinExistence type="predicted"/>
<dbReference type="AlphaFoldDB" id="A0A8D8RAL6"/>
<dbReference type="Gene3D" id="2.40.10.10">
    <property type="entry name" value="Trypsin-like serine proteases"/>
    <property type="match status" value="1"/>
</dbReference>
<feature type="domain" description="Peptidase S1" evidence="8">
    <location>
        <begin position="1072"/>
        <end position="1252"/>
    </location>
</feature>
<dbReference type="GO" id="GO:0004252">
    <property type="term" value="F:serine-type endopeptidase activity"/>
    <property type="evidence" value="ECO:0007669"/>
    <property type="project" value="InterPro"/>
</dbReference>
<dbReference type="EMBL" id="HBUF01139599">
    <property type="protein sequence ID" value="CAG6646035.1"/>
    <property type="molecule type" value="Transcribed_RNA"/>
</dbReference>
<dbReference type="CDD" id="cd00190">
    <property type="entry name" value="Tryp_SPc"/>
    <property type="match status" value="1"/>
</dbReference>
<evidence type="ECO:0000256" key="1">
    <source>
        <dbReference type="ARBA" id="ARBA00022670"/>
    </source>
</evidence>
<feature type="domain" description="CUB" evidence="7">
    <location>
        <begin position="867"/>
        <end position="943"/>
    </location>
</feature>
<evidence type="ECO:0000256" key="2">
    <source>
        <dbReference type="ARBA" id="ARBA00022801"/>
    </source>
</evidence>
<feature type="region of interest" description="Disordered" evidence="6">
    <location>
        <begin position="1"/>
        <end position="22"/>
    </location>
</feature>
<evidence type="ECO:0000256" key="3">
    <source>
        <dbReference type="ARBA" id="ARBA00022825"/>
    </source>
</evidence>
<evidence type="ECO:0000256" key="6">
    <source>
        <dbReference type="SAM" id="MobiDB-lite"/>
    </source>
</evidence>
<feature type="compositionally biased region" description="Basic and acidic residues" evidence="6">
    <location>
        <begin position="505"/>
        <end position="520"/>
    </location>
</feature>
<evidence type="ECO:0000313" key="9">
    <source>
        <dbReference type="EMBL" id="CAG6646035.1"/>
    </source>
</evidence>
<feature type="region of interest" description="Disordered" evidence="6">
    <location>
        <begin position="505"/>
        <end position="540"/>
    </location>
</feature>
<dbReference type="PANTHER" id="PTHR24252:SF8">
    <property type="entry name" value="ACROSIN"/>
    <property type="match status" value="1"/>
</dbReference>
<feature type="compositionally biased region" description="Polar residues" evidence="6">
    <location>
        <begin position="256"/>
        <end position="266"/>
    </location>
</feature>
<dbReference type="SUPFAM" id="SSF50494">
    <property type="entry name" value="Trypsin-like serine proteases"/>
    <property type="match status" value="1"/>
</dbReference>
<dbReference type="SMART" id="SM00020">
    <property type="entry name" value="Tryp_SPc"/>
    <property type="match status" value="1"/>
</dbReference>
<dbReference type="PRINTS" id="PR00722">
    <property type="entry name" value="CHYMOTRYPSIN"/>
</dbReference>
<dbReference type="InterPro" id="IPR000859">
    <property type="entry name" value="CUB_dom"/>
</dbReference>
<dbReference type="InterPro" id="IPR009003">
    <property type="entry name" value="Peptidase_S1_PA"/>
</dbReference>
<feature type="compositionally biased region" description="Polar residues" evidence="6">
    <location>
        <begin position="648"/>
        <end position="657"/>
    </location>
</feature>
<evidence type="ECO:0000259" key="7">
    <source>
        <dbReference type="PROSITE" id="PS01180"/>
    </source>
</evidence>
<dbReference type="PROSITE" id="PS50240">
    <property type="entry name" value="TRYPSIN_DOM"/>
    <property type="match status" value="1"/>
</dbReference>
<keyword evidence="2" id="KW-0378">Hydrolase</keyword>
<dbReference type="GO" id="GO:0007340">
    <property type="term" value="P:acrosome reaction"/>
    <property type="evidence" value="ECO:0007669"/>
    <property type="project" value="TreeGrafter"/>
</dbReference>
<dbReference type="PANTHER" id="PTHR24252">
    <property type="entry name" value="ACROSIN-RELATED"/>
    <property type="match status" value="1"/>
</dbReference>
<sequence length="1266" mass="141335">MKFRERVRTQNSSNQSSKHSRFDLVTNPFGAVDLQSQTKSNLNSFHLDNNAETLPLEESKDENEALIHPVIAINTRDSKISDAEEEFIDEKLKEISKKTIEKFATSLVNSNGTISSRKRSRVLESEDPQSLFREISNFPSFNVKSSSEPAKSSETHSQEVHQVESKTSSVRVVVTRAFKTSVPTIPGTVVSEDLSETDLKSEIPAQGNKKFSSKYKAPERNSNVCSEIIKEGCQQSSIPINSFSANDRTSSEETSDSQGETATELNISHEGPPLVINDTENDDVTESSPLLVQNDDSTTLETTSNELNANHSAASFQDKVKQIREILEQIEHGDDSEYVIEDGDYEYVDNEDLSAQLKYLSMFDQKFGGADTKVEASSSPFYRTLPAWNSQSNSSAINTQTKLVNSEDDDQTPVPTNIAPLQEIVVLSEIKDIERPNGLNPYGFDTRENNSTAYHMRDFVRPRINVSSSSRSYLETSGSGTRLAPAPFSKSKVYHRETGGLHEIKLDETKQDGHDTRSGTERQIISKAESVKPEKQSGVEPISLRSANQNLMKAAESLFIKDLRRHRTLNHEKTTNTNSSTKHENVTSSTKLVPSSTKTKNQAQAADQEKDKSKSSLNQVQLTDQGQDKSKSILNQNQVIDQEKYKSKSNLNHSQVIDQEKDKPKSNFNQAQLTELESKSNMNQSHVTDEDKDKSKSTLKSDSPDDTPVDQIPEMVNTFLYNYEENNTISDNLIDEEPINPPLFLDEGIQAELPKGGGFQHFSSNDLDSEKFTSSFSNAQVKMYELYRDQQYLLNPGSVNDSTNATTSPPTAAAMPLVAFQYQESRCFTGNKEGLCFTSDMCIRKGGQIGSNCNFQGLYCCTFTYTCRGVSKERVTYFKSPHHPARPSTGLTCDYDVTIRPDVCAVRIEFEKVNLARKLGGVCDIDQLFILNSLDGPTTGQCGPLSGYATTVAVKGTQLKPLKLALLIQSATPFYWYIKVIQLSCSHVKNFRAPARCGRSAPRTFDQNSIKPYQRKWHRVGRKSRQNPGQERNKKAWWRYPEPILNTYYFSSTKKMLQQSHQGPPRQPRRRIISGSEAEIGEFPWQVAVALDGMFFCGGALLNEHFVLTAAHCIMTRDSPIGDLVLHLGDHDLTQLNETSHVRRGVRRVLFHSHFHPFILSNDIALLQLDRPVVFTETIQPVCLPHRGESFIGKRGYVVGWGVTSFPMGEPSPTLQKLEVKVLSNARCSTVIEESIGIGMMCAAPDDTQGTCFVSLIPACFVNTNP</sequence>
<dbReference type="InterPro" id="IPR001314">
    <property type="entry name" value="Peptidase_S1A"/>
</dbReference>
<dbReference type="GO" id="GO:0006508">
    <property type="term" value="P:proteolysis"/>
    <property type="evidence" value="ECO:0007669"/>
    <property type="project" value="UniProtKB-KW"/>
</dbReference>